<evidence type="ECO:0000256" key="5">
    <source>
        <dbReference type="ARBA" id="ARBA00023163"/>
    </source>
</evidence>
<reference evidence="7 8" key="1">
    <citation type="submission" date="2023-10" db="EMBL/GenBank/DDBJ databases">
        <title>Bacteria for the degradation of biodegradable plastic PBAT(Polybutylene adipate terephthalate).</title>
        <authorList>
            <person name="Weon H.-Y."/>
            <person name="Yeon J."/>
        </authorList>
    </citation>
    <scope>NUCLEOTIDE SEQUENCE [LARGE SCALE GENOMIC DNA]</scope>
    <source>
        <strain evidence="7 8">SBD 7-3</strain>
    </source>
</reference>
<dbReference type="InterPro" id="IPR036390">
    <property type="entry name" value="WH_DNA-bd_sf"/>
</dbReference>
<feature type="domain" description="HTH lysR-type" evidence="6">
    <location>
        <begin position="1"/>
        <end position="58"/>
    </location>
</feature>
<dbReference type="PROSITE" id="PS50931">
    <property type="entry name" value="HTH_LYSR"/>
    <property type="match status" value="1"/>
</dbReference>
<evidence type="ECO:0000313" key="7">
    <source>
        <dbReference type="EMBL" id="WOB08238.1"/>
    </source>
</evidence>
<dbReference type="PANTHER" id="PTHR30293:SF0">
    <property type="entry name" value="NITROGEN ASSIMILATION REGULATORY PROTEIN NAC"/>
    <property type="match status" value="1"/>
</dbReference>
<evidence type="ECO:0000256" key="2">
    <source>
        <dbReference type="ARBA" id="ARBA00023015"/>
    </source>
</evidence>
<sequence>MDLKQLEYFVHVAELGSFTRAASFLSIAQPALSRQVRALEVELRQSLFERNGRGVTLTEAGTRLLAHGRGILQQVERARLDMEDHRGAATGRLVLALPPSVSRTLTTPLVASFRARFPKATLSVVEGLSTYVLEWLAIGRVDCAVVYNVAPSAAIDLVPVLDEQLYLVSAREKGGKLIGPPVTLAEVAEHELVIPSLPHSIRMLLETALANEGRKARVSLEVESIPAILDLVQQGQAHAVLALNAIRASGQENRFAVRPIRRPKMTTTLWIATSAQRHRGPLIDQSIELVKELLLKLWS</sequence>
<dbReference type="Pfam" id="PF00126">
    <property type="entry name" value="HTH_1"/>
    <property type="match status" value="1"/>
</dbReference>
<gene>
    <name evidence="7" type="ORF">RXV79_25470</name>
</gene>
<dbReference type="EMBL" id="CP136336">
    <property type="protein sequence ID" value="WOB08238.1"/>
    <property type="molecule type" value="Genomic_DNA"/>
</dbReference>
<keyword evidence="2" id="KW-0805">Transcription regulation</keyword>
<evidence type="ECO:0000259" key="6">
    <source>
        <dbReference type="PROSITE" id="PS50931"/>
    </source>
</evidence>
<accession>A0ABZ0CTD3</accession>
<dbReference type="SUPFAM" id="SSF46785">
    <property type="entry name" value="Winged helix' DNA-binding domain"/>
    <property type="match status" value="1"/>
</dbReference>
<organism evidence="7 8">
    <name type="scientific">Piscinibacter gummiphilus</name>
    <dbReference type="NCBI Taxonomy" id="946333"/>
    <lineage>
        <taxon>Bacteria</taxon>
        <taxon>Pseudomonadati</taxon>
        <taxon>Pseudomonadota</taxon>
        <taxon>Betaproteobacteria</taxon>
        <taxon>Burkholderiales</taxon>
        <taxon>Sphaerotilaceae</taxon>
        <taxon>Piscinibacter</taxon>
    </lineage>
</organism>
<evidence type="ECO:0000256" key="3">
    <source>
        <dbReference type="ARBA" id="ARBA00023125"/>
    </source>
</evidence>
<dbReference type="PRINTS" id="PR00039">
    <property type="entry name" value="HTHLYSR"/>
</dbReference>
<proteinExistence type="inferred from homology"/>
<dbReference type="InterPro" id="IPR005119">
    <property type="entry name" value="LysR_subst-bd"/>
</dbReference>
<keyword evidence="4" id="KW-0010">Activator</keyword>
<dbReference type="Pfam" id="PF03466">
    <property type="entry name" value="LysR_substrate"/>
    <property type="match status" value="1"/>
</dbReference>
<evidence type="ECO:0000256" key="4">
    <source>
        <dbReference type="ARBA" id="ARBA00023159"/>
    </source>
</evidence>
<dbReference type="SUPFAM" id="SSF53850">
    <property type="entry name" value="Periplasmic binding protein-like II"/>
    <property type="match status" value="1"/>
</dbReference>
<evidence type="ECO:0000313" key="8">
    <source>
        <dbReference type="Proteomes" id="UP001303946"/>
    </source>
</evidence>
<protein>
    <submittedName>
        <fullName evidence="7">LysR substrate-binding domain-containing protein</fullName>
    </submittedName>
</protein>
<dbReference type="Gene3D" id="1.10.10.10">
    <property type="entry name" value="Winged helix-like DNA-binding domain superfamily/Winged helix DNA-binding domain"/>
    <property type="match status" value="1"/>
</dbReference>
<evidence type="ECO:0000256" key="1">
    <source>
        <dbReference type="ARBA" id="ARBA00009437"/>
    </source>
</evidence>
<keyword evidence="3" id="KW-0238">DNA-binding</keyword>
<keyword evidence="5" id="KW-0804">Transcription</keyword>
<name>A0ABZ0CTD3_9BURK</name>
<keyword evidence="8" id="KW-1185">Reference proteome</keyword>
<dbReference type="RefSeq" id="WP_316700941.1">
    <property type="nucleotide sequence ID" value="NZ_CP136336.1"/>
</dbReference>
<dbReference type="InterPro" id="IPR000847">
    <property type="entry name" value="LysR_HTH_N"/>
</dbReference>
<dbReference type="Gene3D" id="3.40.190.290">
    <property type="match status" value="1"/>
</dbReference>
<dbReference type="Proteomes" id="UP001303946">
    <property type="component" value="Chromosome"/>
</dbReference>
<dbReference type="InterPro" id="IPR036388">
    <property type="entry name" value="WH-like_DNA-bd_sf"/>
</dbReference>
<dbReference type="PANTHER" id="PTHR30293">
    <property type="entry name" value="TRANSCRIPTIONAL REGULATORY PROTEIN NAC-RELATED"/>
    <property type="match status" value="1"/>
</dbReference>
<comment type="similarity">
    <text evidence="1">Belongs to the LysR transcriptional regulatory family.</text>
</comment>